<dbReference type="InterPro" id="IPR016977">
    <property type="entry name" value="ComGF"/>
</dbReference>
<dbReference type="AlphaFoldDB" id="A0A2A8R2K0"/>
<dbReference type="Pfam" id="PF15980">
    <property type="entry name" value="ComGF"/>
    <property type="match status" value="1"/>
</dbReference>
<evidence type="ECO:0000313" key="2">
    <source>
        <dbReference type="Proteomes" id="UP000225182"/>
    </source>
</evidence>
<accession>A0A2A8R2K0</accession>
<comment type="caution">
    <text evidence="1">The sequence shown here is derived from an EMBL/GenBank/DDBJ whole genome shotgun (WGS) entry which is preliminary data.</text>
</comment>
<sequence>MIVCLFLLSLFFLLLPSFHFIGMENKQLKGLNEWEWDVFLGQVQLEFREVSSGENIRVLEEKDSILRFRLRNGDEVMYEKVNNYLIRKVNMRGREVLLQKVGMVSYKLTPHLLFINVKDTTGKIYEGVAVRYSEMEIRE</sequence>
<dbReference type="Proteomes" id="UP000225182">
    <property type="component" value="Unassembled WGS sequence"/>
</dbReference>
<dbReference type="EMBL" id="NUYN01000001">
    <property type="protein sequence ID" value="PFN29808.1"/>
    <property type="molecule type" value="Genomic_DNA"/>
</dbReference>
<dbReference type="NCBIfam" id="NF041002">
    <property type="entry name" value="pilin_ComGF"/>
    <property type="match status" value="1"/>
</dbReference>
<proteinExistence type="predicted"/>
<evidence type="ECO:0000313" key="1">
    <source>
        <dbReference type="EMBL" id="PFN29808.1"/>
    </source>
</evidence>
<reference evidence="1 2" key="1">
    <citation type="submission" date="2017-09" db="EMBL/GenBank/DDBJ databases">
        <title>Large-scale bioinformatics analysis of Bacillus genomes uncovers conserved roles of natural products in bacterial physiology.</title>
        <authorList>
            <consortium name="Agbiome Team Llc"/>
            <person name="Bleich R.M."/>
            <person name="Grubbs K.J."/>
            <person name="Santa Maria K.C."/>
            <person name="Allen S.E."/>
            <person name="Farag S."/>
            <person name="Shank E.A."/>
            <person name="Bowers A."/>
        </authorList>
    </citation>
    <scope>NUCLEOTIDE SEQUENCE [LARGE SCALE GENOMIC DNA]</scope>
    <source>
        <strain evidence="1 2">AFS076905</strain>
    </source>
</reference>
<name>A0A2A8R2K0_BACCE</name>
<gene>
    <name evidence="1" type="ORF">COJ50_00695</name>
</gene>
<protein>
    <submittedName>
        <fullName evidence="1">Competence protein ComG</fullName>
    </submittedName>
</protein>
<organism evidence="1 2">
    <name type="scientific">Bacillus cereus</name>
    <dbReference type="NCBI Taxonomy" id="1396"/>
    <lineage>
        <taxon>Bacteria</taxon>
        <taxon>Bacillati</taxon>
        <taxon>Bacillota</taxon>
        <taxon>Bacilli</taxon>
        <taxon>Bacillales</taxon>
        <taxon>Bacillaceae</taxon>
        <taxon>Bacillus</taxon>
        <taxon>Bacillus cereus group</taxon>
    </lineage>
</organism>